<protein>
    <submittedName>
        <fullName evidence="1">Uncharacterized protein</fullName>
    </submittedName>
</protein>
<sequence length="94" mass="10496">MTQQAISMLHIEHPDVGSVSSRGYVGDQADGIFNAIREHLIPTEQRLRTLMGREREGTHFEATADIQVTKEGGGETHFVRKGEIVVYSVHGDRH</sequence>
<proteinExistence type="predicted"/>
<reference evidence="1 2" key="1">
    <citation type="submission" date="2018-11" db="EMBL/GenBank/DDBJ databases">
        <title>Paraburkholderia sp. DHOA04, isolated from soil.</title>
        <authorList>
            <person name="Gao Z.-H."/>
            <person name="Qiu L.-H."/>
            <person name="Fu J.-C."/>
        </authorList>
    </citation>
    <scope>NUCLEOTIDE SEQUENCE [LARGE SCALE GENOMIC DNA]</scope>
    <source>
        <strain evidence="1 2">DHOA04</strain>
    </source>
</reference>
<dbReference type="AlphaFoldDB" id="A0A3N6N0A6"/>
<evidence type="ECO:0000313" key="1">
    <source>
        <dbReference type="EMBL" id="RQH09594.1"/>
    </source>
</evidence>
<gene>
    <name evidence="1" type="ORF">D1Y85_00025</name>
</gene>
<keyword evidence="2" id="KW-1185">Reference proteome</keyword>
<evidence type="ECO:0000313" key="2">
    <source>
        <dbReference type="Proteomes" id="UP000272778"/>
    </source>
</evidence>
<organism evidence="1 2">
    <name type="scientific">Paraburkholderia dinghuensis</name>
    <dbReference type="NCBI Taxonomy" id="2305225"/>
    <lineage>
        <taxon>Bacteria</taxon>
        <taxon>Pseudomonadati</taxon>
        <taxon>Pseudomonadota</taxon>
        <taxon>Betaproteobacteria</taxon>
        <taxon>Burkholderiales</taxon>
        <taxon>Burkholderiaceae</taxon>
        <taxon>Paraburkholderia</taxon>
    </lineage>
</organism>
<accession>A0A3N6N0A6</accession>
<comment type="caution">
    <text evidence="1">The sequence shown here is derived from an EMBL/GenBank/DDBJ whole genome shotgun (WGS) entry which is preliminary data.</text>
</comment>
<name>A0A3N6N0A6_9BURK</name>
<dbReference type="EMBL" id="RQIS01000001">
    <property type="protein sequence ID" value="RQH09594.1"/>
    <property type="molecule type" value="Genomic_DNA"/>
</dbReference>
<dbReference type="Proteomes" id="UP000272778">
    <property type="component" value="Unassembled WGS sequence"/>
</dbReference>
<dbReference type="RefSeq" id="WP_124149000.1">
    <property type="nucleotide sequence ID" value="NZ_RQIS01000001.1"/>
</dbReference>